<dbReference type="InterPro" id="IPR040256">
    <property type="entry name" value="At4g02000-like"/>
</dbReference>
<feature type="compositionally biased region" description="Basic residues" evidence="1">
    <location>
        <begin position="444"/>
        <end position="454"/>
    </location>
</feature>
<evidence type="ECO:0000256" key="1">
    <source>
        <dbReference type="SAM" id="MobiDB-lite"/>
    </source>
</evidence>
<comment type="caution">
    <text evidence="3">The sequence shown here is derived from an EMBL/GenBank/DDBJ whole genome shotgun (WGS) entry which is preliminary data.</text>
</comment>
<feature type="region of interest" description="Disordered" evidence="1">
    <location>
        <begin position="93"/>
        <end position="112"/>
    </location>
</feature>
<protein>
    <submittedName>
        <fullName evidence="3">Zf-CCHC domain-containing protein</fullName>
    </submittedName>
</protein>
<reference evidence="3" key="2">
    <citation type="submission" date="2022-01" db="EMBL/GenBank/DDBJ databases">
        <authorList>
            <person name="Yamashiro T."/>
            <person name="Shiraishi A."/>
            <person name="Satake H."/>
            <person name="Nakayama K."/>
        </authorList>
    </citation>
    <scope>NUCLEOTIDE SEQUENCE</scope>
</reference>
<name>A0ABQ4YYD0_9ASTR</name>
<feature type="region of interest" description="Disordered" evidence="1">
    <location>
        <begin position="1"/>
        <end position="26"/>
    </location>
</feature>
<feature type="region of interest" description="Disordered" evidence="1">
    <location>
        <begin position="468"/>
        <end position="487"/>
    </location>
</feature>
<sequence length="516" mass="57181">MVKSIALKAKKEYSDDETSTSESDDEEYVMAIRNFKRLFRRKSRFVRRPREKKKSSGKGMIRKSKSDRKCFRCDDPNHLIGESPNPPWIKEQKSLCRGSPSSKGGLGFDKNEASTSGTKQVCLRIGLEPSEWIKDNDLRSDVAACASSKLISIANRSQKGSNYVAAYSKHPGAANNPLNGSKSTGNVTQHAKVKRKVSMEEKTIVWEVETDFASPLKPAWDDVVDPGSSDIGGLKMVDDLKQSNDVGNILNEETVGASGTNVKRTVVNSNNNNGFNGGVHSGTTHFKSEVTKKVNFRSLVNEERVDNYDTVLFMVEMENVKNKYANSLVGYFVGKIRVFPIVQNYVNNMWAKFGLQKLMKNEDGVFLFKFASRDGLDRVLERSPWIIRNTSLILNRWISNVSLKRDECPKSVNYLDTPSDKCTNIVKEPVNASTVSTNSDGFTKVKRKKNKGTNKRGADMDTTTQVGANDINKAKGPSTSNSFDALNNMDVGADCGVSSSKGFQKKEPEAGLKTSQ</sequence>
<reference evidence="3" key="1">
    <citation type="journal article" date="2022" name="Int. J. Mol. Sci.">
        <title>Draft Genome of Tanacetum Coccineum: Genomic Comparison of Closely Related Tanacetum-Family Plants.</title>
        <authorList>
            <person name="Yamashiro T."/>
            <person name="Shiraishi A."/>
            <person name="Nakayama K."/>
            <person name="Satake H."/>
        </authorList>
    </citation>
    <scope>NUCLEOTIDE SEQUENCE</scope>
</reference>
<dbReference type="Proteomes" id="UP001151760">
    <property type="component" value="Unassembled WGS sequence"/>
</dbReference>
<keyword evidence="4" id="KW-1185">Reference proteome</keyword>
<dbReference type="PANTHER" id="PTHR31286">
    <property type="entry name" value="GLYCINE-RICH CELL WALL STRUCTURAL PROTEIN 1.8-LIKE"/>
    <property type="match status" value="1"/>
</dbReference>
<dbReference type="Pfam" id="PF14111">
    <property type="entry name" value="DUF4283"/>
    <property type="match status" value="1"/>
</dbReference>
<dbReference type="PANTHER" id="PTHR31286:SF99">
    <property type="entry name" value="DUF4283 DOMAIN-CONTAINING PROTEIN"/>
    <property type="match status" value="1"/>
</dbReference>
<proteinExistence type="predicted"/>
<feature type="domain" description="DUF4283" evidence="2">
    <location>
        <begin position="323"/>
        <end position="403"/>
    </location>
</feature>
<evidence type="ECO:0000259" key="2">
    <source>
        <dbReference type="Pfam" id="PF14111"/>
    </source>
</evidence>
<accession>A0ABQ4YYD0</accession>
<feature type="compositionally biased region" description="Acidic residues" evidence="1">
    <location>
        <begin position="14"/>
        <end position="26"/>
    </location>
</feature>
<evidence type="ECO:0000313" key="3">
    <source>
        <dbReference type="EMBL" id="GJS81880.1"/>
    </source>
</evidence>
<dbReference type="InterPro" id="IPR025558">
    <property type="entry name" value="DUF4283"/>
</dbReference>
<evidence type="ECO:0000313" key="4">
    <source>
        <dbReference type="Proteomes" id="UP001151760"/>
    </source>
</evidence>
<gene>
    <name evidence="3" type="ORF">Tco_0748421</name>
</gene>
<feature type="region of interest" description="Disordered" evidence="1">
    <location>
        <begin position="44"/>
        <end position="67"/>
    </location>
</feature>
<feature type="region of interest" description="Disordered" evidence="1">
    <location>
        <begin position="436"/>
        <end position="463"/>
    </location>
</feature>
<organism evidence="3 4">
    <name type="scientific">Tanacetum coccineum</name>
    <dbReference type="NCBI Taxonomy" id="301880"/>
    <lineage>
        <taxon>Eukaryota</taxon>
        <taxon>Viridiplantae</taxon>
        <taxon>Streptophyta</taxon>
        <taxon>Embryophyta</taxon>
        <taxon>Tracheophyta</taxon>
        <taxon>Spermatophyta</taxon>
        <taxon>Magnoliopsida</taxon>
        <taxon>eudicotyledons</taxon>
        <taxon>Gunneridae</taxon>
        <taxon>Pentapetalae</taxon>
        <taxon>asterids</taxon>
        <taxon>campanulids</taxon>
        <taxon>Asterales</taxon>
        <taxon>Asteraceae</taxon>
        <taxon>Asteroideae</taxon>
        <taxon>Anthemideae</taxon>
        <taxon>Anthemidinae</taxon>
        <taxon>Tanacetum</taxon>
    </lineage>
</organism>
<feature type="region of interest" description="Disordered" evidence="1">
    <location>
        <begin position="496"/>
        <end position="516"/>
    </location>
</feature>
<feature type="compositionally biased region" description="Basic residues" evidence="1">
    <location>
        <begin position="44"/>
        <end position="66"/>
    </location>
</feature>
<dbReference type="EMBL" id="BQNB010010782">
    <property type="protein sequence ID" value="GJS81880.1"/>
    <property type="molecule type" value="Genomic_DNA"/>
</dbReference>